<dbReference type="GO" id="GO:0051213">
    <property type="term" value="F:dioxygenase activity"/>
    <property type="evidence" value="ECO:0007669"/>
    <property type="project" value="InterPro"/>
</dbReference>
<dbReference type="PROSITE" id="PS51471">
    <property type="entry name" value="FE2OG_OXY"/>
    <property type="match status" value="1"/>
</dbReference>
<proteinExistence type="predicted"/>
<dbReference type="InterPro" id="IPR027450">
    <property type="entry name" value="AlkB-like"/>
</dbReference>
<dbReference type="AlphaFoldDB" id="V2TQR9"/>
<sequence>MNLDLFYPEPCENILPYDGHVEDFGLICTAAEAEKSLAYLLENLNWQHDEAKIHGRHYVTARKYAWYADHQAHYIYSGFKHNAEEVWDPFLVRVKNKIEALTNTTFNSCLANLYLDGTQSMGWHSDADDFLGKQPVIASLSFGATRKFRFKHMLTKECLEMNLYSGQLIVMKGDTQIFWQHTIPKMTKILEPRVNLTFRNIYSETLY</sequence>
<dbReference type="HOGENOM" id="CLU_048788_5_2_6"/>
<protein>
    <recommendedName>
        <fullName evidence="1">Fe2OG dioxygenase domain-containing protein</fullName>
    </recommendedName>
</protein>
<dbReference type="InterPro" id="IPR005123">
    <property type="entry name" value="Oxoglu/Fe-dep_dioxygenase_dom"/>
</dbReference>
<dbReference type="eggNOG" id="COG3145">
    <property type="taxonomic scope" value="Bacteria"/>
</dbReference>
<dbReference type="EMBL" id="AYER01000007">
    <property type="protein sequence ID" value="ESK38355.1"/>
    <property type="molecule type" value="Genomic_DNA"/>
</dbReference>
<feature type="domain" description="Fe2OG dioxygenase" evidence="1">
    <location>
        <begin position="105"/>
        <end position="202"/>
    </location>
</feature>
<dbReference type="InterPro" id="IPR037151">
    <property type="entry name" value="AlkB-like_sf"/>
</dbReference>
<dbReference type="RefSeq" id="WP_023273512.1">
    <property type="nucleotide sequence ID" value="NZ_KI530734.1"/>
</dbReference>
<reference evidence="2 3" key="1">
    <citation type="submission" date="2013-10" db="EMBL/GenBank/DDBJ databases">
        <title>The Genome Sequence of Acinetobacter nectaris CIP 110549.</title>
        <authorList>
            <consortium name="The Broad Institute Genomics Platform"/>
            <consortium name="The Broad Institute Genome Sequencing Center for Infectious Disease"/>
            <person name="Cerqueira G."/>
            <person name="Feldgarden M."/>
            <person name="Courvalin P."/>
            <person name="Grillot-Courvalin C."/>
            <person name="Clermont D."/>
            <person name="Rocha E."/>
            <person name="Yoon E.-J."/>
            <person name="Nemec A."/>
            <person name="Young S.K."/>
            <person name="Zeng Q."/>
            <person name="Gargeya S."/>
            <person name="Fitzgerald M."/>
            <person name="Abouelleil A."/>
            <person name="Alvarado L."/>
            <person name="Berlin A.M."/>
            <person name="Chapman S.B."/>
            <person name="Gainer-Dewar J."/>
            <person name="Goldberg J."/>
            <person name="Gnerre S."/>
            <person name="Griggs A."/>
            <person name="Gujja S."/>
            <person name="Hansen M."/>
            <person name="Howarth C."/>
            <person name="Imamovic A."/>
            <person name="Ireland A."/>
            <person name="Larimer J."/>
            <person name="McCowan C."/>
            <person name="Murphy C."/>
            <person name="Pearson M."/>
            <person name="Poon T.W."/>
            <person name="Priest M."/>
            <person name="Roberts A."/>
            <person name="Saif S."/>
            <person name="Shea T."/>
            <person name="Sykes S."/>
            <person name="Wortman J."/>
            <person name="Nusbaum C."/>
            <person name="Birren B."/>
        </authorList>
    </citation>
    <scope>NUCLEOTIDE SEQUENCE [LARGE SCALE GENOMIC DNA]</scope>
    <source>
        <strain evidence="2 3">CIP 110549</strain>
    </source>
</reference>
<evidence type="ECO:0000313" key="2">
    <source>
        <dbReference type="EMBL" id="ESK38355.1"/>
    </source>
</evidence>
<dbReference type="Gene3D" id="2.60.120.590">
    <property type="entry name" value="Alpha-ketoglutarate-dependent dioxygenase AlkB-like"/>
    <property type="match status" value="1"/>
</dbReference>
<organism evidence="2 3">
    <name type="scientific">Acinetobacter nectaris CIP 110549</name>
    <dbReference type="NCBI Taxonomy" id="1392540"/>
    <lineage>
        <taxon>Bacteria</taxon>
        <taxon>Pseudomonadati</taxon>
        <taxon>Pseudomonadota</taxon>
        <taxon>Gammaproteobacteria</taxon>
        <taxon>Moraxellales</taxon>
        <taxon>Moraxellaceae</taxon>
        <taxon>Acinetobacter</taxon>
    </lineage>
</organism>
<dbReference type="GO" id="GO:0006307">
    <property type="term" value="P:DNA alkylation repair"/>
    <property type="evidence" value="ECO:0007669"/>
    <property type="project" value="InterPro"/>
</dbReference>
<dbReference type="Proteomes" id="UP000023785">
    <property type="component" value="Unassembled WGS sequence"/>
</dbReference>
<gene>
    <name evidence="2" type="ORF">P256_01889</name>
</gene>
<dbReference type="InterPro" id="IPR032854">
    <property type="entry name" value="ALKBH3"/>
</dbReference>
<keyword evidence="3" id="KW-1185">Reference proteome</keyword>
<name>V2TQR9_9GAMM</name>
<accession>V2TQR9</accession>
<dbReference type="OrthoDB" id="190276at2"/>
<dbReference type="PATRIC" id="fig|1392540.3.peg.1823"/>
<dbReference type="SUPFAM" id="SSF51197">
    <property type="entry name" value="Clavaminate synthase-like"/>
    <property type="match status" value="1"/>
</dbReference>
<dbReference type="STRING" id="1392540.P256_01889"/>
<dbReference type="Pfam" id="PF13532">
    <property type="entry name" value="2OG-FeII_Oxy_2"/>
    <property type="match status" value="1"/>
</dbReference>
<evidence type="ECO:0000259" key="1">
    <source>
        <dbReference type="PROSITE" id="PS51471"/>
    </source>
</evidence>
<dbReference type="PANTHER" id="PTHR31212:SF4">
    <property type="entry name" value="ALPHA-KETOGLUTARATE-DEPENDENT DIOXYGENASE ALKB HOMOLOG 3"/>
    <property type="match status" value="1"/>
</dbReference>
<evidence type="ECO:0000313" key="3">
    <source>
        <dbReference type="Proteomes" id="UP000023785"/>
    </source>
</evidence>
<comment type="caution">
    <text evidence="2">The sequence shown here is derived from an EMBL/GenBank/DDBJ whole genome shotgun (WGS) entry which is preliminary data.</text>
</comment>
<dbReference type="PANTHER" id="PTHR31212">
    <property type="entry name" value="ALPHA-KETOGLUTARATE-DEPENDENT DIOXYGENASE ALKB HOMOLOG 3"/>
    <property type="match status" value="1"/>
</dbReference>